<dbReference type="GO" id="GO:0003677">
    <property type="term" value="F:DNA binding"/>
    <property type="evidence" value="ECO:0007669"/>
    <property type="project" value="InterPro"/>
</dbReference>
<accession>A0A915ITW6</accession>
<dbReference type="Proteomes" id="UP000887565">
    <property type="component" value="Unplaced"/>
</dbReference>
<proteinExistence type="predicted"/>
<evidence type="ECO:0000256" key="4">
    <source>
        <dbReference type="ARBA" id="ARBA00023242"/>
    </source>
</evidence>
<name>A0A915ITW6_ROMCU</name>
<keyword evidence="3" id="KW-0804">Transcription</keyword>
<feature type="region of interest" description="Disordered" evidence="5">
    <location>
        <begin position="1"/>
        <end position="35"/>
    </location>
</feature>
<keyword evidence="4" id="KW-0539">Nucleus</keyword>
<sequence>MSKNDQKPSLAALKRLPSLKPPRDINLGQSPAIPNLPGLTSSASSLFAKPKFAPNLALAGKRVSPAVKNDSMSDPKKNGQKIERNRQMSKRSKKEPEIIQSKGTFSEGFAEGAGSSRSVARDRAECSMSSQFSSSSNLLSNGGGGGKKSKGESGGKLSNRGLHGLGPSDDLETDEDFLGCLMKDDFISDLYSGDKTPISVLVKKDEKKLLGPDKCDDNKMEVDIVPESRVKHQDLNIFENLDSDTSSSELSSGKFFLVQLPSVLSNMLLEKDFMSTKNIKKEIKTETTNDNETTPQIIDNINQNEENSNKKCHVLDYFPGGSIAKLQILKSGRMRLKMETETEPIYMNADMSTNTFAQELVQLKVDENNADKQSSQMNVIDDNIRRRILIKPDIEKFSKSLFR</sequence>
<feature type="region of interest" description="Disordered" evidence="5">
    <location>
        <begin position="58"/>
        <end position="169"/>
    </location>
</feature>
<evidence type="ECO:0000256" key="1">
    <source>
        <dbReference type="ARBA" id="ARBA00004123"/>
    </source>
</evidence>
<dbReference type="PANTHER" id="PTHR13408:SF0">
    <property type="entry name" value="DNA-DIRECTED RNA POLYMERASE III SUBUNIT RPC4"/>
    <property type="match status" value="1"/>
</dbReference>
<evidence type="ECO:0000256" key="3">
    <source>
        <dbReference type="ARBA" id="ARBA00023163"/>
    </source>
</evidence>
<protein>
    <submittedName>
        <fullName evidence="7">DNA-directed RNA polymerase III subunit RPC4</fullName>
    </submittedName>
</protein>
<dbReference type="PANTHER" id="PTHR13408">
    <property type="entry name" value="DNA-DIRECTED RNA POLYMERASE III"/>
    <property type="match status" value="1"/>
</dbReference>
<dbReference type="GO" id="GO:0005666">
    <property type="term" value="C:RNA polymerase III complex"/>
    <property type="evidence" value="ECO:0007669"/>
    <property type="project" value="InterPro"/>
</dbReference>
<evidence type="ECO:0000256" key="2">
    <source>
        <dbReference type="ARBA" id="ARBA00022478"/>
    </source>
</evidence>
<keyword evidence="6" id="KW-1185">Reference proteome</keyword>
<dbReference type="WBParaSite" id="nRc.2.0.1.t16824-RA">
    <property type="protein sequence ID" value="nRc.2.0.1.t16824-RA"/>
    <property type="gene ID" value="nRc.2.0.1.g16824"/>
</dbReference>
<dbReference type="GO" id="GO:0042797">
    <property type="term" value="P:tRNA transcription by RNA polymerase III"/>
    <property type="evidence" value="ECO:0007669"/>
    <property type="project" value="TreeGrafter"/>
</dbReference>
<evidence type="ECO:0000313" key="6">
    <source>
        <dbReference type="Proteomes" id="UP000887565"/>
    </source>
</evidence>
<reference evidence="7" key="1">
    <citation type="submission" date="2022-11" db="UniProtKB">
        <authorList>
            <consortium name="WormBaseParasite"/>
        </authorList>
    </citation>
    <scope>IDENTIFICATION</scope>
</reference>
<comment type="subcellular location">
    <subcellularLocation>
        <location evidence="1">Nucleus</location>
    </subcellularLocation>
</comment>
<evidence type="ECO:0000313" key="7">
    <source>
        <dbReference type="WBParaSite" id="nRc.2.0.1.t16824-RA"/>
    </source>
</evidence>
<dbReference type="InterPro" id="IPR007811">
    <property type="entry name" value="RPC4"/>
</dbReference>
<evidence type="ECO:0000256" key="5">
    <source>
        <dbReference type="SAM" id="MobiDB-lite"/>
    </source>
</evidence>
<feature type="compositionally biased region" description="Basic and acidic residues" evidence="5">
    <location>
        <begin position="71"/>
        <end position="86"/>
    </location>
</feature>
<dbReference type="AlphaFoldDB" id="A0A915ITW6"/>
<dbReference type="Pfam" id="PF05132">
    <property type="entry name" value="RNA_pol_Rpc4"/>
    <property type="match status" value="1"/>
</dbReference>
<organism evidence="6 7">
    <name type="scientific">Romanomermis culicivorax</name>
    <name type="common">Nematode worm</name>
    <dbReference type="NCBI Taxonomy" id="13658"/>
    <lineage>
        <taxon>Eukaryota</taxon>
        <taxon>Metazoa</taxon>
        <taxon>Ecdysozoa</taxon>
        <taxon>Nematoda</taxon>
        <taxon>Enoplea</taxon>
        <taxon>Dorylaimia</taxon>
        <taxon>Mermithida</taxon>
        <taxon>Mermithoidea</taxon>
        <taxon>Mermithidae</taxon>
        <taxon>Romanomermis</taxon>
    </lineage>
</organism>
<keyword evidence="2" id="KW-0240">DNA-directed RNA polymerase</keyword>